<evidence type="ECO:0000313" key="3">
    <source>
        <dbReference type="EMBL" id="KAK7480630.1"/>
    </source>
</evidence>
<dbReference type="Gene3D" id="1.20.5.340">
    <property type="match status" value="1"/>
</dbReference>
<dbReference type="SUPFAM" id="SSF47986">
    <property type="entry name" value="DEATH domain"/>
    <property type="match status" value="1"/>
</dbReference>
<proteinExistence type="predicted"/>
<dbReference type="InterPro" id="IPR011029">
    <property type="entry name" value="DEATH-like_dom_sf"/>
</dbReference>
<dbReference type="Gene3D" id="1.10.533.10">
    <property type="entry name" value="Death Domain, Fas"/>
    <property type="match status" value="1"/>
</dbReference>
<feature type="coiled-coil region" evidence="1">
    <location>
        <begin position="196"/>
        <end position="251"/>
    </location>
</feature>
<dbReference type="CDD" id="cd01671">
    <property type="entry name" value="CARD"/>
    <property type="match status" value="1"/>
</dbReference>
<feature type="domain" description="CARD" evidence="2">
    <location>
        <begin position="12"/>
        <end position="93"/>
    </location>
</feature>
<dbReference type="PANTHER" id="PTHR15034:SF5">
    <property type="entry name" value="DEATH DOMAIN-CONTAINING PROTEIN CRADD"/>
    <property type="match status" value="1"/>
</dbReference>
<evidence type="ECO:0000259" key="2">
    <source>
        <dbReference type="PROSITE" id="PS50209"/>
    </source>
</evidence>
<dbReference type="PANTHER" id="PTHR15034">
    <property type="entry name" value="DEATH DOMAIN-CONTAINING PROTEIN CRADD"/>
    <property type="match status" value="1"/>
</dbReference>
<gene>
    <name evidence="3" type="ORF">BaRGS_00028102</name>
</gene>
<reference evidence="3 4" key="1">
    <citation type="journal article" date="2023" name="Sci. Data">
        <title>Genome assembly of the Korean intertidal mud-creeper Batillaria attramentaria.</title>
        <authorList>
            <person name="Patra A.K."/>
            <person name="Ho P.T."/>
            <person name="Jun S."/>
            <person name="Lee S.J."/>
            <person name="Kim Y."/>
            <person name="Won Y.J."/>
        </authorList>
    </citation>
    <scope>NUCLEOTIDE SEQUENCE [LARGE SCALE GENOMIC DNA]</scope>
    <source>
        <strain evidence="3">Wonlab-2016</strain>
    </source>
</reference>
<dbReference type="InterPro" id="IPR037939">
    <property type="entry name" value="CRADD"/>
</dbReference>
<dbReference type="InterPro" id="IPR001315">
    <property type="entry name" value="CARD"/>
</dbReference>
<sequence>MAGRSRIPRGQVDKHQKAVLEKERNFLLEELDCKHVVDSLREKGFLDADDHEYILGRWGNRHSANEQNALLLDVIGKRTPAGFMAFMSALRDTGHEQAFKQVKQTLEVIKNGSEAQHQNQTLPPSEETRLLSESVFVYSVEHDNSDGQKQTAILNMPLGGIEIHVNATGNRFEKLTLHGTTQTDTVQQGTYDNALIGELEKTVNTLKAEKEELSDRLDRTAQDLAAIPKRLDNLENENKKLRAKLRRLKHKDVSLEAISQEGELANTETGDKKGDDNGIHTVNFSERLINTHSRLQRNQFQIMTSPRQSKTLSANYADNVPMTITGQKAILSPRQTVASSVITDDDNARSS</sequence>
<keyword evidence="1" id="KW-0175">Coiled coil</keyword>
<dbReference type="AlphaFoldDB" id="A0ABD0K0V1"/>
<dbReference type="PROSITE" id="PS50209">
    <property type="entry name" value="CARD"/>
    <property type="match status" value="1"/>
</dbReference>
<dbReference type="Pfam" id="PF00619">
    <property type="entry name" value="CARD"/>
    <property type="match status" value="1"/>
</dbReference>
<keyword evidence="4" id="KW-1185">Reference proteome</keyword>
<evidence type="ECO:0000256" key="1">
    <source>
        <dbReference type="SAM" id="Coils"/>
    </source>
</evidence>
<organism evidence="3 4">
    <name type="scientific">Batillaria attramentaria</name>
    <dbReference type="NCBI Taxonomy" id="370345"/>
    <lineage>
        <taxon>Eukaryota</taxon>
        <taxon>Metazoa</taxon>
        <taxon>Spiralia</taxon>
        <taxon>Lophotrochozoa</taxon>
        <taxon>Mollusca</taxon>
        <taxon>Gastropoda</taxon>
        <taxon>Caenogastropoda</taxon>
        <taxon>Sorbeoconcha</taxon>
        <taxon>Cerithioidea</taxon>
        <taxon>Batillariidae</taxon>
        <taxon>Batillaria</taxon>
    </lineage>
</organism>
<protein>
    <recommendedName>
        <fullName evidence="2">CARD domain-containing protein</fullName>
    </recommendedName>
</protein>
<comment type="caution">
    <text evidence="3">The sequence shown here is derived from an EMBL/GenBank/DDBJ whole genome shotgun (WGS) entry which is preliminary data.</text>
</comment>
<name>A0ABD0K0V1_9CAEN</name>
<accession>A0ABD0K0V1</accession>
<evidence type="ECO:0000313" key="4">
    <source>
        <dbReference type="Proteomes" id="UP001519460"/>
    </source>
</evidence>
<dbReference type="Proteomes" id="UP001519460">
    <property type="component" value="Unassembled WGS sequence"/>
</dbReference>
<dbReference type="EMBL" id="JACVVK020000277">
    <property type="protein sequence ID" value="KAK7480630.1"/>
    <property type="molecule type" value="Genomic_DNA"/>
</dbReference>